<dbReference type="PROSITE" id="PS50002">
    <property type="entry name" value="SH3"/>
    <property type="match status" value="2"/>
</dbReference>
<evidence type="ECO:0000259" key="4">
    <source>
        <dbReference type="PROSITE" id="PS50002"/>
    </source>
</evidence>
<evidence type="ECO:0000256" key="3">
    <source>
        <dbReference type="SAM" id="MobiDB-lite"/>
    </source>
</evidence>
<evidence type="ECO:0000256" key="1">
    <source>
        <dbReference type="ARBA" id="ARBA00022443"/>
    </source>
</evidence>
<feature type="domain" description="SH3" evidence="4">
    <location>
        <begin position="21"/>
        <end position="82"/>
    </location>
</feature>
<feature type="domain" description="SH3" evidence="4">
    <location>
        <begin position="119"/>
        <end position="178"/>
    </location>
</feature>
<reference evidence="6" key="1">
    <citation type="submission" date="2022-11" db="UniProtKB">
        <authorList>
            <consortium name="WormBaseParasite"/>
        </authorList>
    </citation>
    <scope>IDENTIFICATION</scope>
</reference>
<protein>
    <submittedName>
        <fullName evidence="6">SH3 domain-containing protein</fullName>
    </submittedName>
</protein>
<evidence type="ECO:0000256" key="2">
    <source>
        <dbReference type="PROSITE-ProRule" id="PRU00192"/>
    </source>
</evidence>
<keyword evidence="5" id="KW-1185">Reference proteome</keyword>
<feature type="region of interest" description="Disordered" evidence="3">
    <location>
        <begin position="83"/>
        <end position="124"/>
    </location>
</feature>
<dbReference type="PRINTS" id="PR00452">
    <property type="entry name" value="SH3DOMAIN"/>
</dbReference>
<dbReference type="PANTHER" id="PTHR46026">
    <property type="entry name" value="RHO-TYPE GUANINE NUCLEOTIDE EXCHANGE FACTOR, ISOFORM F"/>
    <property type="match status" value="1"/>
</dbReference>
<name>A0A914S4M6_PAREQ</name>
<dbReference type="WBParaSite" id="PEQ_0000921101-mRNA-1">
    <property type="protein sequence ID" value="PEQ_0000921101-mRNA-1"/>
    <property type="gene ID" value="PEQ_0000921101"/>
</dbReference>
<accession>A0A914S4M6</accession>
<evidence type="ECO:0000313" key="6">
    <source>
        <dbReference type="WBParaSite" id="PEQ_0000921101-mRNA-1"/>
    </source>
</evidence>
<proteinExistence type="predicted"/>
<sequence>MLLANNVSIAKTAAKESQAEQETVIGVAIAQYQWKARNESELNFSKGESIEILQQLEMRWKGRSRSGAVGWFPKSYVKMCEDSSQAQPEASTTVPLSTQESLSKSPQTTPGETPSSPSAVVPSTAPICDTVSASEPTDLELSAGDRILVTEANDDWWRGTCGGRSGIFPANYVQMCPKTEAVTAPGSLLTDIFIR</sequence>
<evidence type="ECO:0000313" key="5">
    <source>
        <dbReference type="Proteomes" id="UP000887564"/>
    </source>
</evidence>
<dbReference type="Proteomes" id="UP000887564">
    <property type="component" value="Unplaced"/>
</dbReference>
<dbReference type="InterPro" id="IPR036028">
    <property type="entry name" value="SH3-like_dom_sf"/>
</dbReference>
<dbReference type="Pfam" id="PF14604">
    <property type="entry name" value="SH3_9"/>
    <property type="match status" value="1"/>
</dbReference>
<dbReference type="AlphaFoldDB" id="A0A914S4M6"/>
<dbReference type="PRINTS" id="PR00499">
    <property type="entry name" value="P67PHOX"/>
</dbReference>
<organism evidence="5 6">
    <name type="scientific">Parascaris equorum</name>
    <name type="common">Equine roundworm</name>
    <dbReference type="NCBI Taxonomy" id="6256"/>
    <lineage>
        <taxon>Eukaryota</taxon>
        <taxon>Metazoa</taxon>
        <taxon>Ecdysozoa</taxon>
        <taxon>Nematoda</taxon>
        <taxon>Chromadorea</taxon>
        <taxon>Rhabditida</taxon>
        <taxon>Spirurina</taxon>
        <taxon>Ascaridomorpha</taxon>
        <taxon>Ascaridoidea</taxon>
        <taxon>Ascarididae</taxon>
        <taxon>Parascaris</taxon>
    </lineage>
</organism>
<dbReference type="CDD" id="cd11837">
    <property type="entry name" value="SH3_Intersectin_2"/>
    <property type="match status" value="1"/>
</dbReference>
<dbReference type="Pfam" id="PF00018">
    <property type="entry name" value="SH3_1"/>
    <property type="match status" value="1"/>
</dbReference>
<dbReference type="GO" id="GO:0005085">
    <property type="term" value="F:guanyl-nucleotide exchange factor activity"/>
    <property type="evidence" value="ECO:0007669"/>
    <property type="project" value="TreeGrafter"/>
</dbReference>
<dbReference type="GO" id="GO:0005737">
    <property type="term" value="C:cytoplasm"/>
    <property type="evidence" value="ECO:0007669"/>
    <property type="project" value="TreeGrafter"/>
</dbReference>
<dbReference type="InterPro" id="IPR001452">
    <property type="entry name" value="SH3_domain"/>
</dbReference>
<keyword evidence="1 2" id="KW-0728">SH3 domain</keyword>
<dbReference type="SUPFAM" id="SSF50044">
    <property type="entry name" value="SH3-domain"/>
    <property type="match status" value="2"/>
</dbReference>
<feature type="compositionally biased region" description="Low complexity" evidence="3">
    <location>
        <begin position="113"/>
        <end position="124"/>
    </location>
</feature>
<dbReference type="Gene3D" id="2.30.30.40">
    <property type="entry name" value="SH3 Domains"/>
    <property type="match status" value="2"/>
</dbReference>
<dbReference type="PANTHER" id="PTHR46026:SF1">
    <property type="entry name" value="RHO-TYPE GUANINE NUCLEOTIDE EXCHANGE FACTOR, ISOFORM F"/>
    <property type="match status" value="1"/>
</dbReference>
<dbReference type="SMART" id="SM00326">
    <property type="entry name" value="SH3"/>
    <property type="match status" value="2"/>
</dbReference>
<feature type="compositionally biased region" description="Polar residues" evidence="3">
    <location>
        <begin position="83"/>
        <end position="112"/>
    </location>
</feature>